<name>A0A399RNU1_9PROT</name>
<keyword evidence="1" id="KW-1133">Transmembrane helix</keyword>
<feature type="domain" description="DUF4350" evidence="2">
    <location>
        <begin position="54"/>
        <end position="234"/>
    </location>
</feature>
<keyword evidence="1" id="KW-0472">Membrane</keyword>
<comment type="caution">
    <text evidence="3">The sequence shown here is derived from an EMBL/GenBank/DDBJ whole genome shotgun (WGS) entry which is preliminary data.</text>
</comment>
<keyword evidence="4" id="KW-1185">Reference proteome</keyword>
<evidence type="ECO:0000313" key="4">
    <source>
        <dbReference type="Proteomes" id="UP000266385"/>
    </source>
</evidence>
<feature type="transmembrane region" description="Helical" evidence="1">
    <location>
        <begin position="216"/>
        <end position="238"/>
    </location>
</feature>
<evidence type="ECO:0000313" key="3">
    <source>
        <dbReference type="EMBL" id="RIJ32868.1"/>
    </source>
</evidence>
<gene>
    <name evidence="3" type="ORF">D1223_03200</name>
</gene>
<protein>
    <recommendedName>
        <fullName evidence="2">DUF4350 domain-containing protein</fullName>
    </recommendedName>
</protein>
<dbReference type="EMBL" id="QWFX01000005">
    <property type="protein sequence ID" value="RIJ32868.1"/>
    <property type="molecule type" value="Genomic_DNA"/>
</dbReference>
<organism evidence="3 4">
    <name type="scientific">Henriciella mobilis</name>
    <dbReference type="NCBI Taxonomy" id="2305467"/>
    <lineage>
        <taxon>Bacteria</taxon>
        <taxon>Pseudomonadati</taxon>
        <taxon>Pseudomonadota</taxon>
        <taxon>Alphaproteobacteria</taxon>
        <taxon>Hyphomonadales</taxon>
        <taxon>Hyphomonadaceae</taxon>
        <taxon>Henriciella</taxon>
    </lineage>
</organism>
<dbReference type="Pfam" id="PF14258">
    <property type="entry name" value="DUF4350"/>
    <property type="match status" value="1"/>
</dbReference>
<dbReference type="AlphaFoldDB" id="A0A399RNU1"/>
<dbReference type="OrthoDB" id="7198805at2"/>
<keyword evidence="1" id="KW-0812">Transmembrane</keyword>
<evidence type="ECO:0000259" key="2">
    <source>
        <dbReference type="Pfam" id="PF14258"/>
    </source>
</evidence>
<proteinExistence type="predicted"/>
<accession>A0A399RNU1</accession>
<dbReference type="RefSeq" id="WP_119374949.1">
    <property type="nucleotide sequence ID" value="NZ_QWFX01000005.1"/>
</dbReference>
<reference evidence="3 4" key="1">
    <citation type="submission" date="2018-08" db="EMBL/GenBank/DDBJ databases">
        <title>Henriciella mobilis sp. nov., isolated from seawater.</title>
        <authorList>
            <person name="Cheng H."/>
            <person name="Wu Y.-H."/>
            <person name="Xu X.-W."/>
            <person name="Guo L.-L."/>
        </authorList>
    </citation>
    <scope>NUCLEOTIDE SEQUENCE [LARGE SCALE GENOMIC DNA]</scope>
    <source>
        <strain evidence="3 4">JN25</strain>
    </source>
</reference>
<dbReference type="Proteomes" id="UP000266385">
    <property type="component" value="Unassembled WGS sequence"/>
</dbReference>
<feature type="transmembrane region" description="Helical" evidence="1">
    <location>
        <begin position="267"/>
        <end position="288"/>
    </location>
</feature>
<feature type="transmembrane region" description="Helical" evidence="1">
    <location>
        <begin position="20"/>
        <end position="40"/>
    </location>
</feature>
<sequence length="405" mass="44168">MTPASERLPEATNPFSARLVIILIAIAIVSFAAVMALMAWSPDLARKDRPGATPYSRSASGYAGLIDMLESDRRAVTVSRRSDLLHYSDGRLMVLTLPLYGRGFEIDELAGPALIVLPKWSFLANPARRAFELDTRLASKDAVDAMLGLVEEDASLHRLRNPGSVNTPFGTFTPDFDHEMQVIKSDTLEEIIGVPGGQLLSKLPDRDIYVLSDPDLLNNFGLARVGNALMGLSLFAYLDNGRQDVVFDATIHGFESSGSLLKTLLDIPFLGATLVALATMLLIGWAAAIRFGAPEREAPAFPPGKLALADNSADLIASARREARMAPGYLSLTRRALARDLGLPKTLSEAEIAALLDRMGEQTGLDDNWSRIGGALSEPAHNRDDLRHKARALWRWRMEMTHGNK</sequence>
<evidence type="ECO:0000256" key="1">
    <source>
        <dbReference type="SAM" id="Phobius"/>
    </source>
</evidence>
<dbReference type="InterPro" id="IPR025646">
    <property type="entry name" value="DUF4350"/>
</dbReference>